<feature type="transmembrane region" description="Helical" evidence="8">
    <location>
        <begin position="12"/>
        <end position="32"/>
    </location>
</feature>
<dbReference type="PANTHER" id="PTHR42718:SF46">
    <property type="entry name" value="BLR6921 PROTEIN"/>
    <property type="match status" value="1"/>
</dbReference>
<dbReference type="GO" id="GO:0046677">
    <property type="term" value="P:response to antibiotic"/>
    <property type="evidence" value="ECO:0007669"/>
    <property type="project" value="UniProtKB-KW"/>
</dbReference>
<dbReference type="RefSeq" id="WP_171083932.1">
    <property type="nucleotide sequence ID" value="NZ_BNBU01000008.1"/>
</dbReference>
<feature type="transmembrane region" description="Helical" evidence="8">
    <location>
        <begin position="360"/>
        <end position="383"/>
    </location>
</feature>
<feature type="transmembrane region" description="Helical" evidence="8">
    <location>
        <begin position="269"/>
        <end position="292"/>
    </location>
</feature>
<sequence>MTTGAHTSRHPRAALAVVCAAVFMAMLDNLAVNNALPSIAAELDAGVSKLQWVVAAYTLVFAATLLSASVVGGRLGQHRAFVAGLLGFMTGSALASAAGDWGLLVAGRVVQGLGAAVVLPAGTALLRHVFTDGAARTRALGMRGAAGGLGVALGPAIGGPLTSTLGWRSVMWINLPVGAATLAAAVRVLPRPAAVPLRWDPAGQVLAVCGLGSLVYALVQGPVDSWHTPPVLAALAMAAMALPAFVVVEARGQQPMLDLALFRDRPSGAAAAAVFTSSAGLFGSIFFLTFYLQGILGWSAAGAGAVFLSASAFIALTSPVAALLTGRYGVRVPLSAGLALNTLALLGLSRYGRRAAYADYGWLLPVLGAGAGLLFVPTVITMVERAPAARAGSASAVVDTLREVGGAVGVAALGAVLTTRMRTALRDRATDAGLPQAEARHLADAAVDGGPGRGFDGRHPAAGWVQDSFIDGLHLALRCGALAMACTLLVAVVLLRVRKGD</sequence>
<dbReference type="Gene3D" id="1.20.1250.20">
    <property type="entry name" value="MFS general substrate transporter like domains"/>
    <property type="match status" value="1"/>
</dbReference>
<proteinExistence type="predicted"/>
<evidence type="ECO:0000256" key="2">
    <source>
        <dbReference type="ARBA" id="ARBA00022448"/>
    </source>
</evidence>
<comment type="caution">
    <text evidence="10">The sequence shown here is derived from an EMBL/GenBank/DDBJ whole genome shotgun (WGS) entry which is preliminary data.</text>
</comment>
<dbReference type="PRINTS" id="PR01036">
    <property type="entry name" value="TCRTETB"/>
</dbReference>
<feature type="transmembrane region" description="Helical" evidence="8">
    <location>
        <begin position="52"/>
        <end position="73"/>
    </location>
</feature>
<feature type="domain" description="Major facilitator superfamily (MFS) profile" evidence="9">
    <location>
        <begin position="14"/>
        <end position="498"/>
    </location>
</feature>
<dbReference type="GO" id="GO:0005886">
    <property type="term" value="C:plasma membrane"/>
    <property type="evidence" value="ECO:0007669"/>
    <property type="project" value="UniProtKB-SubCell"/>
</dbReference>
<keyword evidence="3" id="KW-1003">Cell membrane</keyword>
<keyword evidence="2" id="KW-0813">Transport</keyword>
<evidence type="ECO:0000256" key="4">
    <source>
        <dbReference type="ARBA" id="ARBA00022692"/>
    </source>
</evidence>
<evidence type="ECO:0000256" key="3">
    <source>
        <dbReference type="ARBA" id="ARBA00022475"/>
    </source>
</evidence>
<feature type="transmembrane region" description="Helical" evidence="8">
    <location>
        <begin position="201"/>
        <end position="219"/>
    </location>
</feature>
<evidence type="ECO:0000313" key="10">
    <source>
        <dbReference type="EMBL" id="NVK80225.1"/>
    </source>
</evidence>
<evidence type="ECO:0000256" key="6">
    <source>
        <dbReference type="ARBA" id="ARBA00023136"/>
    </source>
</evidence>
<feature type="transmembrane region" description="Helical" evidence="8">
    <location>
        <begin position="140"/>
        <end position="158"/>
    </location>
</feature>
<accession>A0A7Y7B723</accession>
<feature type="transmembrane region" description="Helical" evidence="8">
    <location>
        <begin position="298"/>
        <end position="316"/>
    </location>
</feature>
<keyword evidence="4 8" id="KW-0812">Transmembrane</keyword>
<dbReference type="AlphaFoldDB" id="A0A7Y7B723"/>
<dbReference type="SUPFAM" id="SSF103473">
    <property type="entry name" value="MFS general substrate transporter"/>
    <property type="match status" value="1"/>
</dbReference>
<dbReference type="EMBL" id="JABBXF010000049">
    <property type="protein sequence ID" value="NVK80225.1"/>
    <property type="molecule type" value="Genomic_DNA"/>
</dbReference>
<organism evidence="10 11">
    <name type="scientific">Streptomyces morookaense</name>
    <name type="common">Streptoverticillium morookaense</name>
    <dbReference type="NCBI Taxonomy" id="1970"/>
    <lineage>
        <taxon>Bacteria</taxon>
        <taxon>Bacillati</taxon>
        <taxon>Actinomycetota</taxon>
        <taxon>Actinomycetes</taxon>
        <taxon>Kitasatosporales</taxon>
        <taxon>Streptomycetaceae</taxon>
        <taxon>Streptomyces</taxon>
    </lineage>
</organism>
<dbReference type="InterPro" id="IPR011701">
    <property type="entry name" value="MFS"/>
</dbReference>
<dbReference type="PANTHER" id="PTHR42718">
    <property type="entry name" value="MAJOR FACILITATOR SUPERFAMILY MULTIDRUG TRANSPORTER MFSC"/>
    <property type="match status" value="1"/>
</dbReference>
<keyword evidence="5 8" id="KW-1133">Transmembrane helix</keyword>
<keyword evidence="6 8" id="KW-0472">Membrane</keyword>
<evidence type="ECO:0000313" key="11">
    <source>
        <dbReference type="Proteomes" id="UP000587462"/>
    </source>
</evidence>
<feature type="transmembrane region" description="Helical" evidence="8">
    <location>
        <begin position="231"/>
        <end position="248"/>
    </location>
</feature>
<dbReference type="PROSITE" id="PS50850">
    <property type="entry name" value="MFS"/>
    <property type="match status" value="1"/>
</dbReference>
<keyword evidence="7" id="KW-0046">Antibiotic resistance</keyword>
<dbReference type="CDD" id="cd17321">
    <property type="entry name" value="MFS_MMR_MDR_like"/>
    <property type="match status" value="1"/>
</dbReference>
<dbReference type="GO" id="GO:0022857">
    <property type="term" value="F:transmembrane transporter activity"/>
    <property type="evidence" value="ECO:0007669"/>
    <property type="project" value="InterPro"/>
</dbReference>
<dbReference type="InterPro" id="IPR020846">
    <property type="entry name" value="MFS_dom"/>
</dbReference>
<feature type="transmembrane region" description="Helical" evidence="8">
    <location>
        <begin position="328"/>
        <end position="348"/>
    </location>
</feature>
<feature type="transmembrane region" description="Helical" evidence="8">
    <location>
        <begin position="80"/>
        <end position="99"/>
    </location>
</feature>
<evidence type="ECO:0000256" key="8">
    <source>
        <dbReference type="SAM" id="Phobius"/>
    </source>
</evidence>
<evidence type="ECO:0000256" key="1">
    <source>
        <dbReference type="ARBA" id="ARBA00004651"/>
    </source>
</evidence>
<comment type="subcellular location">
    <subcellularLocation>
        <location evidence="1">Cell membrane</location>
        <topology evidence="1">Multi-pass membrane protein</topology>
    </subcellularLocation>
</comment>
<reference evidence="10 11" key="1">
    <citation type="submission" date="2020-04" db="EMBL/GenBank/DDBJ databases">
        <title>Draft Genome Sequence of Streptomyces morookaense DSM 40503, an 8-azaguanine-producing strain.</title>
        <authorList>
            <person name="Qi J."/>
            <person name="Gao J.-M."/>
        </authorList>
    </citation>
    <scope>NUCLEOTIDE SEQUENCE [LARGE SCALE GENOMIC DNA]</scope>
    <source>
        <strain evidence="10 11">DSM 40503</strain>
    </source>
</reference>
<gene>
    <name evidence="10" type="ORF">HG542_21540</name>
</gene>
<dbReference type="Pfam" id="PF07690">
    <property type="entry name" value="MFS_1"/>
    <property type="match status" value="1"/>
</dbReference>
<evidence type="ECO:0000256" key="5">
    <source>
        <dbReference type="ARBA" id="ARBA00022989"/>
    </source>
</evidence>
<protein>
    <submittedName>
        <fullName evidence="10">MFS transporter</fullName>
    </submittedName>
</protein>
<name>A0A7Y7B723_STRMO</name>
<feature type="transmembrane region" description="Helical" evidence="8">
    <location>
        <begin position="475"/>
        <end position="495"/>
    </location>
</feature>
<evidence type="ECO:0000259" key="9">
    <source>
        <dbReference type="PROSITE" id="PS50850"/>
    </source>
</evidence>
<feature type="transmembrane region" description="Helical" evidence="8">
    <location>
        <begin position="105"/>
        <end position="128"/>
    </location>
</feature>
<keyword evidence="11" id="KW-1185">Reference proteome</keyword>
<dbReference type="Proteomes" id="UP000587462">
    <property type="component" value="Unassembled WGS sequence"/>
</dbReference>
<dbReference type="Gene3D" id="1.20.1720.10">
    <property type="entry name" value="Multidrug resistance protein D"/>
    <property type="match status" value="1"/>
</dbReference>
<dbReference type="InterPro" id="IPR036259">
    <property type="entry name" value="MFS_trans_sf"/>
</dbReference>
<evidence type="ECO:0000256" key="7">
    <source>
        <dbReference type="ARBA" id="ARBA00023251"/>
    </source>
</evidence>